<sequence>MSALKLQFIGSEIHFDGYRIGVLDESAAPPSTMDAAREFMEDGDPNEDEWVSKETHEEVKGERKDALDRAEKAEAAVTDKENALDRVVERIDGITALLTEQDEKGDPLALGLAAKVTAAVEELNKLKESLL</sequence>
<dbReference type="RefSeq" id="WP_121219755.1">
    <property type="nucleotide sequence ID" value="NZ_RBIG01000002.1"/>
</dbReference>
<proteinExistence type="predicted"/>
<dbReference type="AlphaFoldDB" id="A0A420WGJ4"/>
<protein>
    <submittedName>
        <fullName evidence="2">Uncharacterized protein</fullName>
    </submittedName>
</protein>
<feature type="compositionally biased region" description="Basic and acidic residues" evidence="1">
    <location>
        <begin position="50"/>
        <end position="66"/>
    </location>
</feature>
<gene>
    <name evidence="2" type="ORF">BCL74_2084</name>
</gene>
<evidence type="ECO:0000313" key="2">
    <source>
        <dbReference type="EMBL" id="RKQ70144.1"/>
    </source>
</evidence>
<accession>A0A420WGJ4</accession>
<comment type="caution">
    <text evidence="2">The sequence shown here is derived from an EMBL/GenBank/DDBJ whole genome shotgun (WGS) entry which is preliminary data.</text>
</comment>
<evidence type="ECO:0000256" key="1">
    <source>
        <dbReference type="SAM" id="MobiDB-lite"/>
    </source>
</evidence>
<dbReference type="EMBL" id="RBIG01000002">
    <property type="protein sequence ID" value="RKQ70144.1"/>
    <property type="molecule type" value="Genomic_DNA"/>
</dbReference>
<feature type="region of interest" description="Disordered" evidence="1">
    <location>
        <begin position="41"/>
        <end position="66"/>
    </location>
</feature>
<name>A0A420WGJ4_9PROT</name>
<evidence type="ECO:0000313" key="3">
    <source>
        <dbReference type="Proteomes" id="UP000277424"/>
    </source>
</evidence>
<reference evidence="2 3" key="1">
    <citation type="submission" date="2018-10" db="EMBL/GenBank/DDBJ databases">
        <title>Comparative analysis of microorganisms from saline springs in Andes Mountain Range, Colombia.</title>
        <authorList>
            <person name="Rubin E."/>
        </authorList>
    </citation>
    <scope>NUCLEOTIDE SEQUENCE [LARGE SCALE GENOMIC DNA]</scope>
    <source>
        <strain evidence="2 3">USBA 36</strain>
    </source>
</reference>
<dbReference type="Proteomes" id="UP000277424">
    <property type="component" value="Unassembled WGS sequence"/>
</dbReference>
<organism evidence="2 3">
    <name type="scientific">Oceanibaculum indicum</name>
    <dbReference type="NCBI Taxonomy" id="526216"/>
    <lineage>
        <taxon>Bacteria</taxon>
        <taxon>Pseudomonadati</taxon>
        <taxon>Pseudomonadota</taxon>
        <taxon>Alphaproteobacteria</taxon>
        <taxon>Rhodospirillales</taxon>
        <taxon>Oceanibaculaceae</taxon>
        <taxon>Oceanibaculum</taxon>
    </lineage>
</organism>